<evidence type="ECO:0000313" key="1">
    <source>
        <dbReference type="EMBL" id="KAK8087299.1"/>
    </source>
</evidence>
<gene>
    <name evidence="1" type="ORF">PG994_002273</name>
</gene>
<evidence type="ECO:0000313" key="2">
    <source>
        <dbReference type="Proteomes" id="UP001480595"/>
    </source>
</evidence>
<comment type="caution">
    <text evidence="1">The sequence shown here is derived from an EMBL/GenBank/DDBJ whole genome shotgun (WGS) entry which is preliminary data.</text>
</comment>
<sequence length="89" mass="10709">MSLFISPTDELSSDAEARRTAVRSLLETRDPNLRHYIFYKQLKDNAVAKVQEELMKWSRSCLINKERANDVNAEWYHWRVDRAMFHPRR</sequence>
<dbReference type="Proteomes" id="UP001480595">
    <property type="component" value="Unassembled WGS sequence"/>
</dbReference>
<organism evidence="1 2">
    <name type="scientific">Apiospora phragmitis</name>
    <dbReference type="NCBI Taxonomy" id="2905665"/>
    <lineage>
        <taxon>Eukaryota</taxon>
        <taxon>Fungi</taxon>
        <taxon>Dikarya</taxon>
        <taxon>Ascomycota</taxon>
        <taxon>Pezizomycotina</taxon>
        <taxon>Sordariomycetes</taxon>
        <taxon>Xylariomycetidae</taxon>
        <taxon>Amphisphaeriales</taxon>
        <taxon>Apiosporaceae</taxon>
        <taxon>Apiospora</taxon>
    </lineage>
</organism>
<proteinExistence type="predicted"/>
<keyword evidence="2" id="KW-1185">Reference proteome</keyword>
<accession>A0ABR1WVV7</accession>
<dbReference type="GeneID" id="92086745"/>
<protein>
    <submittedName>
        <fullName evidence="1">Uncharacterized protein</fullName>
    </submittedName>
</protein>
<dbReference type="EMBL" id="JAQQWL010000002">
    <property type="protein sequence ID" value="KAK8087299.1"/>
    <property type="molecule type" value="Genomic_DNA"/>
</dbReference>
<name>A0ABR1WVV7_9PEZI</name>
<dbReference type="RefSeq" id="XP_066721823.1">
    <property type="nucleotide sequence ID" value="XM_066853682.1"/>
</dbReference>
<reference evidence="1 2" key="1">
    <citation type="submission" date="2023-01" db="EMBL/GenBank/DDBJ databases">
        <title>Analysis of 21 Apiospora genomes using comparative genomics revels a genus with tremendous synthesis potential of carbohydrate active enzymes and secondary metabolites.</title>
        <authorList>
            <person name="Sorensen T."/>
        </authorList>
    </citation>
    <scope>NUCLEOTIDE SEQUENCE [LARGE SCALE GENOMIC DNA]</scope>
    <source>
        <strain evidence="1 2">CBS 135458</strain>
    </source>
</reference>